<proteinExistence type="predicted"/>
<evidence type="ECO:0000313" key="3">
    <source>
        <dbReference type="Proteomes" id="UP000770889"/>
    </source>
</evidence>
<feature type="non-terminal residue" evidence="2">
    <location>
        <position position="1"/>
    </location>
</feature>
<dbReference type="Proteomes" id="UP000770889">
    <property type="component" value="Unassembled WGS sequence"/>
</dbReference>
<gene>
    <name evidence="2" type="ORF">KME65_00005</name>
</gene>
<dbReference type="AlphaFoldDB" id="A0A944M4E5"/>
<evidence type="ECO:0000313" key="2">
    <source>
        <dbReference type="EMBL" id="MBT2987321.1"/>
    </source>
</evidence>
<feature type="transmembrane region" description="Helical" evidence="1">
    <location>
        <begin position="85"/>
        <end position="104"/>
    </location>
</feature>
<dbReference type="EMBL" id="JAHHGM010000001">
    <property type="protein sequence ID" value="MBT2987321.1"/>
    <property type="molecule type" value="Genomic_DNA"/>
</dbReference>
<keyword evidence="1" id="KW-0472">Membrane</keyword>
<comment type="caution">
    <text evidence="2">The sequence shown here is derived from an EMBL/GenBank/DDBJ whole genome shotgun (WGS) entry which is preliminary data.</text>
</comment>
<name>A0A944M4E5_9GAMM</name>
<feature type="transmembrane region" description="Helical" evidence="1">
    <location>
        <begin position="52"/>
        <end position="73"/>
    </location>
</feature>
<accession>A0A944M4E5</accession>
<keyword evidence="1" id="KW-0812">Transmembrane</keyword>
<reference evidence="2 3" key="1">
    <citation type="submission" date="2021-05" db="EMBL/GenBank/DDBJ databases">
        <title>Genetic and Functional Diversity in Clade A Lucinid endosymbionts from the Bahamas.</title>
        <authorList>
            <person name="Giani N.M."/>
            <person name="Engel A.S."/>
            <person name="Campbell B.J."/>
        </authorList>
    </citation>
    <scope>NUCLEOTIDE SEQUENCE [LARGE SCALE GENOMIC DNA]</scope>
    <source>
        <strain evidence="2">LUC16012Gg_MoonRockCtena</strain>
    </source>
</reference>
<evidence type="ECO:0000256" key="1">
    <source>
        <dbReference type="SAM" id="Phobius"/>
    </source>
</evidence>
<keyword evidence="1" id="KW-1133">Transmembrane helix</keyword>
<feature type="transmembrane region" description="Helical" evidence="1">
    <location>
        <begin position="26"/>
        <end position="46"/>
    </location>
</feature>
<sequence>VAHYEAGLKRDGSIPFVKVHKMEIKLAILGFLSIAAFIVAATVGLSALDNSLIGKLIIAFIVLGGITPWLYLLHQTKGHVSNKKYAFYFVGCWILAPFILLKLGKRKNAP</sequence>
<protein>
    <submittedName>
        <fullName evidence="2">Uncharacterized protein</fullName>
    </submittedName>
</protein>
<organism evidence="2 3">
    <name type="scientific">Candidatus Thiodiazotropha taylori</name>
    <dbReference type="NCBI Taxonomy" id="2792791"/>
    <lineage>
        <taxon>Bacteria</taxon>
        <taxon>Pseudomonadati</taxon>
        <taxon>Pseudomonadota</taxon>
        <taxon>Gammaproteobacteria</taxon>
        <taxon>Chromatiales</taxon>
        <taxon>Sedimenticolaceae</taxon>
        <taxon>Candidatus Thiodiazotropha</taxon>
    </lineage>
</organism>